<keyword evidence="1" id="KW-1133">Transmembrane helix</keyword>
<accession>A0A6J5L632</accession>
<name>A0A6J5L632_9CAUD</name>
<reference evidence="2" key="1">
    <citation type="submission" date="2020-04" db="EMBL/GenBank/DDBJ databases">
        <authorList>
            <person name="Chiriac C."/>
            <person name="Salcher M."/>
            <person name="Ghai R."/>
            <person name="Kavagutti S V."/>
        </authorList>
    </citation>
    <scope>NUCLEOTIDE SEQUENCE</scope>
</reference>
<gene>
    <name evidence="2" type="ORF">UFOVP112_56</name>
</gene>
<keyword evidence="1" id="KW-0472">Membrane</keyword>
<keyword evidence="1" id="KW-0812">Transmembrane</keyword>
<evidence type="ECO:0000313" key="2">
    <source>
        <dbReference type="EMBL" id="CAB4128686.1"/>
    </source>
</evidence>
<protein>
    <submittedName>
        <fullName evidence="2">Uncharacterized protein</fullName>
    </submittedName>
</protein>
<sequence>MTRLKEHLIMWPTLIVLGSALFGLLYGIHSYLPNETRYDCRIAEISPDIPIAAKEECRKLRSK</sequence>
<evidence type="ECO:0000256" key="1">
    <source>
        <dbReference type="SAM" id="Phobius"/>
    </source>
</evidence>
<organism evidence="2">
    <name type="scientific">uncultured Caudovirales phage</name>
    <dbReference type="NCBI Taxonomy" id="2100421"/>
    <lineage>
        <taxon>Viruses</taxon>
        <taxon>Duplodnaviria</taxon>
        <taxon>Heunggongvirae</taxon>
        <taxon>Uroviricota</taxon>
        <taxon>Caudoviricetes</taxon>
        <taxon>Peduoviridae</taxon>
        <taxon>Maltschvirus</taxon>
        <taxon>Maltschvirus maltsch</taxon>
    </lineage>
</organism>
<proteinExistence type="predicted"/>
<feature type="transmembrane region" description="Helical" evidence="1">
    <location>
        <begin position="7"/>
        <end position="28"/>
    </location>
</feature>
<dbReference type="EMBL" id="LR796233">
    <property type="protein sequence ID" value="CAB4128686.1"/>
    <property type="molecule type" value="Genomic_DNA"/>
</dbReference>